<feature type="transmembrane region" description="Helical" evidence="5">
    <location>
        <begin position="749"/>
        <end position="767"/>
    </location>
</feature>
<dbReference type="GO" id="GO:0022857">
    <property type="term" value="F:transmembrane transporter activity"/>
    <property type="evidence" value="ECO:0007669"/>
    <property type="project" value="InterPro"/>
</dbReference>
<dbReference type="SUPFAM" id="SSF103473">
    <property type="entry name" value="MFS general substrate transporter"/>
    <property type="match status" value="2"/>
</dbReference>
<name>A0AAD5YRZ9_9AGAR</name>
<feature type="transmembrane region" description="Helical" evidence="5">
    <location>
        <begin position="153"/>
        <end position="172"/>
    </location>
</feature>
<feature type="domain" description="Major facilitator superfamily (MFS) profile" evidence="6">
    <location>
        <begin position="59"/>
        <end position="502"/>
    </location>
</feature>
<keyword evidence="3 5" id="KW-1133">Transmembrane helix</keyword>
<dbReference type="EMBL" id="JANIEX010000313">
    <property type="protein sequence ID" value="KAJ3568994.1"/>
    <property type="molecule type" value="Genomic_DNA"/>
</dbReference>
<feature type="transmembrane region" description="Helical" evidence="5">
    <location>
        <begin position="57"/>
        <end position="77"/>
    </location>
</feature>
<feature type="transmembrane region" description="Helical" evidence="5">
    <location>
        <begin position="389"/>
        <end position="416"/>
    </location>
</feature>
<dbReference type="Gene3D" id="1.20.1250.20">
    <property type="entry name" value="MFS general substrate transporter like domains"/>
    <property type="match status" value="2"/>
</dbReference>
<feature type="transmembrane region" description="Helical" evidence="5">
    <location>
        <begin position="323"/>
        <end position="343"/>
    </location>
</feature>
<feature type="transmembrane region" description="Helical" evidence="5">
    <location>
        <begin position="123"/>
        <end position="141"/>
    </location>
</feature>
<feature type="transmembrane region" description="Helical" evidence="5">
    <location>
        <begin position="657"/>
        <end position="678"/>
    </location>
</feature>
<dbReference type="InterPro" id="IPR011701">
    <property type="entry name" value="MFS"/>
</dbReference>
<dbReference type="InterPro" id="IPR036259">
    <property type="entry name" value="MFS_trans_sf"/>
</dbReference>
<dbReference type="FunFam" id="1.20.1250.20:FF:000082">
    <property type="entry name" value="MFS multidrug transporter, putative"/>
    <property type="match status" value="1"/>
</dbReference>
<keyword evidence="2 5" id="KW-0812">Transmembrane</keyword>
<gene>
    <name evidence="7" type="ORF">NP233_g5355</name>
</gene>
<evidence type="ECO:0000256" key="3">
    <source>
        <dbReference type="ARBA" id="ARBA00022989"/>
    </source>
</evidence>
<dbReference type="Proteomes" id="UP001213000">
    <property type="component" value="Unassembled WGS sequence"/>
</dbReference>
<evidence type="ECO:0000259" key="6">
    <source>
        <dbReference type="PROSITE" id="PS50850"/>
    </source>
</evidence>
<keyword evidence="8" id="KW-1185">Reference proteome</keyword>
<proteinExistence type="predicted"/>
<dbReference type="PROSITE" id="PS50850">
    <property type="entry name" value="MFS"/>
    <property type="match status" value="2"/>
</dbReference>
<sequence>MQQIPNDRDAVEHIATLPKAFSDAPEANEPEKNDTLWIEYGPNDPRNPINYTRRRKWAITGVACFATFLSSSTVSAYNFGFPSMIRDLNCTEFQATLGLSVYPIGLAIVPMFIAALSEEFGRWPLFFWSSIGFELCFVMIAKAPNIQVVIAGRFLQGCFSSTGATMVSGTIADIWSVAERGLPMALFSWVSIFMLGVGPIMGGWIEMNPKLEWKWIEWIQMTWAGIFILVVAFWLPETRSTIVLEKIAKQLRKETGDSRYKARVDKPNARKLIWISCKRPIRLLLTEPVVTSFSLWLGFCWGVFYCLIESISTVFQTLHDFTIGQTGLVFITMMVGSTLGFLTNFYQEKLYKKYYPAKGTEARLIAPCFAAILLPLGMFIYAWCSFPWVHWIALCIGITLYIWGAFVVYLSVFSYLADCYGPYASSALAGQSLARNILGTVFPLFTQQMYRNLSYNHGFWCVGINADQWYRWTDNGHSVGQLTQTFCLPWLPSASYVMSTPKYQSQHAEKTQQWPSGEEAGAVGQDQDSVEIVQNTINTPKCDSGSHRYSANSSIIQDKDSETGEDVLWVDYEPDDPRQPINFSQSKKWAITSVACFATFLSGCAVAAYPFGYQSMIRDLECTEFQATLGLSAYTLGLGIVPMFISALSEEFGRWPLFLWSSLGYELCLVMIALAPNIETVITGRFLQGGFSSTGATMVGGTIADIWPVAERGLPMAVFSFSSIFCLGVGAVMGGFIEMNHNMRWRWIQWIQMTWTGAFILTILFWFPETRSTIVLQQIAKRMRKKTRNKRYRANVQKPNTRELILLSSMKACF</sequence>
<dbReference type="AlphaFoldDB" id="A0AAD5YRZ9"/>
<protein>
    <recommendedName>
        <fullName evidence="6">Major facilitator superfamily (MFS) profile domain-containing protein</fullName>
    </recommendedName>
</protein>
<organism evidence="7 8">
    <name type="scientific">Leucocoprinus birnbaumii</name>
    <dbReference type="NCBI Taxonomy" id="56174"/>
    <lineage>
        <taxon>Eukaryota</taxon>
        <taxon>Fungi</taxon>
        <taxon>Dikarya</taxon>
        <taxon>Basidiomycota</taxon>
        <taxon>Agaricomycotina</taxon>
        <taxon>Agaricomycetes</taxon>
        <taxon>Agaricomycetidae</taxon>
        <taxon>Agaricales</taxon>
        <taxon>Agaricineae</taxon>
        <taxon>Agaricaceae</taxon>
        <taxon>Leucocoprinus</taxon>
    </lineage>
</organism>
<dbReference type="PANTHER" id="PTHR23502">
    <property type="entry name" value="MAJOR FACILITATOR SUPERFAMILY"/>
    <property type="match status" value="1"/>
</dbReference>
<dbReference type="GO" id="GO:0005886">
    <property type="term" value="C:plasma membrane"/>
    <property type="evidence" value="ECO:0007669"/>
    <property type="project" value="TreeGrafter"/>
</dbReference>
<evidence type="ECO:0000256" key="5">
    <source>
        <dbReference type="SAM" id="Phobius"/>
    </source>
</evidence>
<evidence type="ECO:0000256" key="4">
    <source>
        <dbReference type="ARBA" id="ARBA00023136"/>
    </source>
</evidence>
<feature type="transmembrane region" description="Helical" evidence="5">
    <location>
        <begin position="589"/>
        <end position="613"/>
    </location>
</feature>
<feature type="transmembrane region" description="Helical" evidence="5">
    <location>
        <begin position="97"/>
        <end position="116"/>
    </location>
</feature>
<dbReference type="Pfam" id="PF07690">
    <property type="entry name" value="MFS_1"/>
    <property type="match status" value="2"/>
</dbReference>
<evidence type="ECO:0000256" key="2">
    <source>
        <dbReference type="ARBA" id="ARBA00022692"/>
    </source>
</evidence>
<reference evidence="7" key="1">
    <citation type="submission" date="2022-07" db="EMBL/GenBank/DDBJ databases">
        <title>Genome Sequence of Leucocoprinus birnbaumii.</title>
        <authorList>
            <person name="Buettner E."/>
        </authorList>
    </citation>
    <scope>NUCLEOTIDE SEQUENCE</scope>
    <source>
        <strain evidence="7">VT141</strain>
    </source>
</reference>
<dbReference type="PANTHER" id="PTHR23502:SF134">
    <property type="entry name" value="MAJOR FACILITATOR SUPERFAMILY (MFS) PROFILE DOMAIN-CONTAINING PROTEIN-RELATED"/>
    <property type="match status" value="1"/>
</dbReference>
<feature type="transmembrane region" description="Helical" evidence="5">
    <location>
        <begin position="217"/>
        <end position="236"/>
    </location>
</feature>
<evidence type="ECO:0000313" key="8">
    <source>
        <dbReference type="Proteomes" id="UP001213000"/>
    </source>
</evidence>
<dbReference type="InterPro" id="IPR020846">
    <property type="entry name" value="MFS_dom"/>
</dbReference>
<comment type="caution">
    <text evidence="7">The sequence shown here is derived from an EMBL/GenBank/DDBJ whole genome shotgun (WGS) entry which is preliminary data.</text>
</comment>
<accession>A0AAD5YRZ9</accession>
<feature type="transmembrane region" description="Helical" evidence="5">
    <location>
        <begin position="364"/>
        <end position="383"/>
    </location>
</feature>
<feature type="transmembrane region" description="Helical" evidence="5">
    <location>
        <begin position="184"/>
        <end position="205"/>
    </location>
</feature>
<evidence type="ECO:0000313" key="7">
    <source>
        <dbReference type="EMBL" id="KAJ3568994.1"/>
    </source>
</evidence>
<feature type="transmembrane region" description="Helical" evidence="5">
    <location>
        <begin position="289"/>
        <end position="311"/>
    </location>
</feature>
<feature type="transmembrane region" description="Helical" evidence="5">
    <location>
        <begin position="717"/>
        <end position="737"/>
    </location>
</feature>
<keyword evidence="4 5" id="KW-0472">Membrane</keyword>
<feature type="transmembrane region" description="Helical" evidence="5">
    <location>
        <begin position="625"/>
        <end position="645"/>
    </location>
</feature>
<evidence type="ECO:0000256" key="1">
    <source>
        <dbReference type="ARBA" id="ARBA00004141"/>
    </source>
</evidence>
<feature type="domain" description="Major facilitator superfamily (MFS) profile" evidence="6">
    <location>
        <begin position="591"/>
        <end position="814"/>
    </location>
</feature>
<comment type="subcellular location">
    <subcellularLocation>
        <location evidence="1">Membrane</location>
        <topology evidence="1">Multi-pass membrane protein</topology>
    </subcellularLocation>
</comment>